<keyword evidence="1" id="KW-1133">Transmembrane helix</keyword>
<keyword evidence="1" id="KW-0812">Transmembrane</keyword>
<dbReference type="RefSeq" id="WP_369857354.1">
    <property type="nucleotide sequence ID" value="NZ_JBBKTX010000020.1"/>
</dbReference>
<gene>
    <name evidence="2" type="ORF">WG929_15360</name>
</gene>
<evidence type="ECO:0000313" key="2">
    <source>
        <dbReference type="EMBL" id="MFK4753793.1"/>
    </source>
</evidence>
<dbReference type="EMBL" id="JBBKTX010000020">
    <property type="protein sequence ID" value="MFK4753793.1"/>
    <property type="molecule type" value="Genomic_DNA"/>
</dbReference>
<feature type="transmembrane region" description="Helical" evidence="1">
    <location>
        <begin position="34"/>
        <end position="54"/>
    </location>
</feature>
<keyword evidence="1" id="KW-0472">Membrane</keyword>
<organism evidence="2 3">
    <name type="scientific">Oceanobacter antarcticus</name>
    <dbReference type="NCBI Taxonomy" id="3133425"/>
    <lineage>
        <taxon>Bacteria</taxon>
        <taxon>Pseudomonadati</taxon>
        <taxon>Pseudomonadota</taxon>
        <taxon>Gammaproteobacteria</taxon>
        <taxon>Oceanospirillales</taxon>
        <taxon>Oceanospirillaceae</taxon>
        <taxon>Oceanobacter</taxon>
    </lineage>
</organism>
<reference evidence="2 3" key="1">
    <citation type="submission" date="2024-03" db="EMBL/GenBank/DDBJ databases">
        <title>High-quality draft genome sequence of Oceanobacter sp. wDCs-4.</title>
        <authorList>
            <person name="Dong C."/>
        </authorList>
    </citation>
    <scope>NUCLEOTIDE SEQUENCE [LARGE SCALE GENOMIC DNA]</scope>
    <source>
        <strain evidence="3">wDCs-4</strain>
    </source>
</reference>
<dbReference type="Proteomes" id="UP001620597">
    <property type="component" value="Unassembled WGS sequence"/>
</dbReference>
<feature type="transmembrane region" description="Helical" evidence="1">
    <location>
        <begin position="6"/>
        <end position="22"/>
    </location>
</feature>
<sequence>MLAVLSVTTPIFILIAIGFLIVRRGVIKAHEIPTLGRLITSVALPALIFSLVIAV</sequence>
<protein>
    <recommendedName>
        <fullName evidence="4">AEC family transporter</fullName>
    </recommendedName>
</protein>
<proteinExistence type="predicted"/>
<evidence type="ECO:0008006" key="4">
    <source>
        <dbReference type="Google" id="ProtNLM"/>
    </source>
</evidence>
<evidence type="ECO:0000256" key="1">
    <source>
        <dbReference type="SAM" id="Phobius"/>
    </source>
</evidence>
<accession>A0ABW8NLD4</accession>
<name>A0ABW8NLD4_9GAMM</name>
<evidence type="ECO:0000313" key="3">
    <source>
        <dbReference type="Proteomes" id="UP001620597"/>
    </source>
</evidence>
<keyword evidence="3" id="KW-1185">Reference proteome</keyword>
<comment type="caution">
    <text evidence="2">The sequence shown here is derived from an EMBL/GenBank/DDBJ whole genome shotgun (WGS) entry which is preliminary data.</text>
</comment>